<evidence type="ECO:0000313" key="7">
    <source>
        <dbReference type="EMBL" id="KNZ42977.1"/>
    </source>
</evidence>
<dbReference type="Gene3D" id="3.40.30.10">
    <property type="entry name" value="Glutaredoxin"/>
    <property type="match status" value="1"/>
</dbReference>
<keyword evidence="8" id="KW-1185">Reference proteome</keyword>
<dbReference type="Proteomes" id="UP000036873">
    <property type="component" value="Unassembled WGS sequence"/>
</dbReference>
<keyword evidence="2" id="KW-0813">Transport</keyword>
<dbReference type="InterPro" id="IPR036249">
    <property type="entry name" value="Thioredoxin-like_sf"/>
</dbReference>
<dbReference type="PROSITE" id="PS51354">
    <property type="entry name" value="GLUTAREDOXIN_2"/>
    <property type="match status" value="1"/>
</dbReference>
<name>A0A0L6U3R9_9FIRM</name>
<reference evidence="8" key="1">
    <citation type="submission" date="2015-07" db="EMBL/GenBank/DDBJ databases">
        <title>Draft genome sequence of Acetobacterium bakii DSM 8293, a potential psychrophilic chemical producer through syngas fermentation.</title>
        <authorList>
            <person name="Song Y."/>
            <person name="Hwang S."/>
            <person name="Cho B.-K."/>
        </authorList>
    </citation>
    <scope>NUCLEOTIDE SEQUENCE [LARGE SCALE GENOMIC DNA]</scope>
    <source>
        <strain evidence="8">DSM 8239</strain>
    </source>
</reference>
<comment type="similarity">
    <text evidence="1">Belongs to the glutaredoxin family.</text>
</comment>
<dbReference type="STRING" id="52689.AKG39_04475"/>
<evidence type="ECO:0000313" key="8">
    <source>
        <dbReference type="Proteomes" id="UP000036873"/>
    </source>
</evidence>
<dbReference type="GO" id="GO:0015035">
    <property type="term" value="F:protein-disulfide reductase activity"/>
    <property type="evidence" value="ECO:0007669"/>
    <property type="project" value="TreeGrafter"/>
</dbReference>
<dbReference type="InterPro" id="IPR002109">
    <property type="entry name" value="Glutaredoxin"/>
</dbReference>
<gene>
    <name evidence="7" type="ORF">AKG39_04475</name>
</gene>
<dbReference type="EMBL" id="LGYO01000008">
    <property type="protein sequence ID" value="KNZ42977.1"/>
    <property type="molecule type" value="Genomic_DNA"/>
</dbReference>
<dbReference type="InterPro" id="IPR011767">
    <property type="entry name" value="GLR_AS"/>
</dbReference>
<dbReference type="RefSeq" id="WP_050739159.1">
    <property type="nucleotide sequence ID" value="NZ_LGYO01000008.1"/>
</dbReference>
<dbReference type="SUPFAM" id="SSF52833">
    <property type="entry name" value="Thioredoxin-like"/>
    <property type="match status" value="1"/>
</dbReference>
<keyword evidence="5" id="KW-0676">Redox-active center</keyword>
<evidence type="ECO:0000256" key="1">
    <source>
        <dbReference type="ARBA" id="ARBA00007787"/>
    </source>
</evidence>
<dbReference type="Pfam" id="PF00462">
    <property type="entry name" value="Glutaredoxin"/>
    <property type="match status" value="1"/>
</dbReference>
<evidence type="ECO:0000259" key="6">
    <source>
        <dbReference type="Pfam" id="PF00462"/>
    </source>
</evidence>
<feature type="domain" description="Glutaredoxin" evidence="6">
    <location>
        <begin position="5"/>
        <end position="64"/>
    </location>
</feature>
<dbReference type="PROSITE" id="PS00195">
    <property type="entry name" value="GLUTAREDOXIN_1"/>
    <property type="match status" value="1"/>
</dbReference>
<dbReference type="InterPro" id="IPR014025">
    <property type="entry name" value="Glutaredoxin_subgr"/>
</dbReference>
<proteinExistence type="inferred from homology"/>
<protein>
    <submittedName>
        <fullName evidence="7">Glutaredoxin</fullName>
    </submittedName>
</protein>
<dbReference type="OrthoDB" id="9795531at2"/>
<keyword evidence="3" id="KW-0249">Electron transport</keyword>
<comment type="caution">
    <text evidence="7">The sequence shown here is derived from an EMBL/GenBank/DDBJ whole genome shotgun (WGS) entry which is preliminary data.</text>
</comment>
<dbReference type="AlphaFoldDB" id="A0A0L6U3R9"/>
<dbReference type="PANTHER" id="PTHR46679">
    <property type="match status" value="1"/>
</dbReference>
<keyword evidence="4" id="KW-1015">Disulfide bond</keyword>
<organism evidence="7 8">
    <name type="scientific">Acetobacterium bakii</name>
    <dbReference type="NCBI Taxonomy" id="52689"/>
    <lineage>
        <taxon>Bacteria</taxon>
        <taxon>Bacillati</taxon>
        <taxon>Bacillota</taxon>
        <taxon>Clostridia</taxon>
        <taxon>Eubacteriales</taxon>
        <taxon>Eubacteriaceae</taxon>
        <taxon>Acetobacterium</taxon>
    </lineage>
</organism>
<evidence type="ECO:0000256" key="2">
    <source>
        <dbReference type="ARBA" id="ARBA00022448"/>
    </source>
</evidence>
<dbReference type="PANTHER" id="PTHR46679:SF1">
    <property type="entry name" value="GLUTAREDOXIN-2, MITOCHONDRIAL"/>
    <property type="match status" value="1"/>
</dbReference>
<dbReference type="PRINTS" id="PR00160">
    <property type="entry name" value="GLUTAREDOXIN"/>
</dbReference>
<evidence type="ECO:0000256" key="5">
    <source>
        <dbReference type="ARBA" id="ARBA00023284"/>
    </source>
</evidence>
<accession>A0A0L6U3R9</accession>
<evidence type="ECO:0000256" key="4">
    <source>
        <dbReference type="ARBA" id="ARBA00023157"/>
    </source>
</evidence>
<evidence type="ECO:0000256" key="3">
    <source>
        <dbReference type="ARBA" id="ARBA00022982"/>
    </source>
</evidence>
<sequence>MKKEIKLYTWAHCPYCKSAVRLLDDRGIKYTNIDIHNNIEMRRKLQEETNHYTVPFIFIGDKFIGGYSELRELDFSGDLKKELE</sequence>